<accession>A0A9Q3S0E8</accession>
<dbReference type="EMBL" id="JAHVKP010000001">
    <property type="protein sequence ID" value="MBY6217879.1"/>
    <property type="molecule type" value="Genomic_DNA"/>
</dbReference>
<feature type="region of interest" description="Disordered" evidence="1">
    <location>
        <begin position="1"/>
        <end position="22"/>
    </location>
</feature>
<feature type="region of interest" description="Disordered" evidence="1">
    <location>
        <begin position="148"/>
        <end position="190"/>
    </location>
</feature>
<evidence type="ECO:0000313" key="2">
    <source>
        <dbReference type="EMBL" id="MBY6217879.1"/>
    </source>
</evidence>
<dbReference type="AlphaFoldDB" id="A0A9Q3S0E8"/>
<dbReference type="RefSeq" id="WP_222404871.1">
    <property type="nucleotide sequence ID" value="NZ_JAHVKP010000001.1"/>
</dbReference>
<feature type="compositionally biased region" description="Basic residues" evidence="1">
    <location>
        <begin position="180"/>
        <end position="190"/>
    </location>
</feature>
<evidence type="ECO:0000256" key="1">
    <source>
        <dbReference type="SAM" id="MobiDB-lite"/>
    </source>
</evidence>
<comment type="caution">
    <text evidence="2">The sequence shown here is derived from an EMBL/GenBank/DDBJ whole genome shotgun (WGS) entry which is preliminary data.</text>
</comment>
<feature type="compositionally biased region" description="Basic and acidic residues" evidence="1">
    <location>
        <begin position="159"/>
        <end position="172"/>
    </location>
</feature>
<evidence type="ECO:0000313" key="3">
    <source>
        <dbReference type="Proteomes" id="UP000824927"/>
    </source>
</evidence>
<proteinExistence type="predicted"/>
<reference evidence="2" key="1">
    <citation type="submission" date="2021-06" db="EMBL/GenBank/DDBJ databases">
        <title>50 bacteria genomes isolated from Dapeng, Shenzhen, China.</title>
        <authorList>
            <person name="Zheng W."/>
            <person name="Yu S."/>
            <person name="Huang Y."/>
        </authorList>
    </citation>
    <scope>NUCLEOTIDE SEQUENCE</scope>
    <source>
        <strain evidence="2">DP4N28-2</strain>
    </source>
</reference>
<sequence length="190" mass="21100">MTKSKKPDASIASQDGGDEEFELPKEALAELNELAKLLLRDGSLSDEEFLQQIMRAARQFNGLKPSDGAEHMLAQQMVGAHAAAIECLRRAALPDQTFEGRDMAFKHAHKLMALYARQLETLNKHRGKGQQKVTVEHVNVEKGGQAIVGNVETGGSRDANNKPRELEHKTDDTVPLQNPKKTKVRARKRK</sequence>
<organism evidence="2 3">
    <name type="scientific">Qipengyuania aquimaris</name>
    <dbReference type="NCBI Taxonomy" id="255984"/>
    <lineage>
        <taxon>Bacteria</taxon>
        <taxon>Pseudomonadati</taxon>
        <taxon>Pseudomonadota</taxon>
        <taxon>Alphaproteobacteria</taxon>
        <taxon>Sphingomonadales</taxon>
        <taxon>Erythrobacteraceae</taxon>
        <taxon>Qipengyuania</taxon>
    </lineage>
</organism>
<name>A0A9Q3S0E8_9SPHN</name>
<gene>
    <name evidence="2" type="ORF">KUV31_05935</name>
</gene>
<protein>
    <submittedName>
        <fullName evidence="2">Uncharacterized protein</fullName>
    </submittedName>
</protein>
<dbReference type="Proteomes" id="UP000824927">
    <property type="component" value="Unassembled WGS sequence"/>
</dbReference>